<organism evidence="1 2">
    <name type="scientific">Microbacterium schleiferi</name>
    <dbReference type="NCBI Taxonomy" id="69362"/>
    <lineage>
        <taxon>Bacteria</taxon>
        <taxon>Bacillati</taxon>
        <taxon>Actinomycetota</taxon>
        <taxon>Actinomycetes</taxon>
        <taxon>Micrococcales</taxon>
        <taxon>Microbacteriaceae</taxon>
        <taxon>Microbacterium</taxon>
    </lineage>
</organism>
<protein>
    <recommendedName>
        <fullName evidence="3">Nucleotidyltransferase domain-containing protein</fullName>
    </recommendedName>
</protein>
<dbReference type="RefSeq" id="WP_331791172.1">
    <property type="nucleotide sequence ID" value="NZ_BAAAUO010000002.1"/>
</dbReference>
<sequence length="270" mass="29556">MTSEAFEAYAARIACVAQAHPQILGAALVGSGADPDRADEWSDHDVIVVARPDAVESLRNSADWLPDANELVALEREWHDGFVGIFRDGRAIEFAVIDLNALAEFPLHAARILHDEGGLSAAIERAASATPARQRSRAEVVAVSFLFRILIGVGRARRGELVSAGHVIRSEAVESFLDLVFAVRYPDRPSPDHFDPRRRFEQVDPTLARELATATAQSVEDAARSLLTLAERTFSDWASWPRVAAAAVRSRYGWDETDPVTHREGLEAAV</sequence>
<proteinExistence type="predicted"/>
<dbReference type="EMBL" id="JAZHOV010000003">
    <property type="protein sequence ID" value="MEF2254680.1"/>
    <property type="molecule type" value="Genomic_DNA"/>
</dbReference>
<dbReference type="Proteomes" id="UP001351900">
    <property type="component" value="Unassembled WGS sequence"/>
</dbReference>
<dbReference type="Gene3D" id="3.30.460.10">
    <property type="entry name" value="Beta Polymerase, domain 2"/>
    <property type="match status" value="1"/>
</dbReference>
<gene>
    <name evidence="1" type="ORF">V2V91_05945</name>
</gene>
<evidence type="ECO:0000313" key="1">
    <source>
        <dbReference type="EMBL" id="MEF2254680.1"/>
    </source>
</evidence>
<reference evidence="1 2" key="1">
    <citation type="submission" date="2024-01" db="EMBL/GenBank/DDBJ databases">
        <title>the genome sequence of strain Microbacterium schleiferi NBRC 15075.</title>
        <authorList>
            <person name="Ding Y."/>
            <person name="Zhang G."/>
        </authorList>
    </citation>
    <scope>NUCLEOTIDE SEQUENCE [LARGE SCALE GENOMIC DNA]</scope>
    <source>
        <strain evidence="1 2">NBRC 15075</strain>
    </source>
</reference>
<comment type="caution">
    <text evidence="1">The sequence shown here is derived from an EMBL/GenBank/DDBJ whole genome shotgun (WGS) entry which is preliminary data.</text>
</comment>
<evidence type="ECO:0008006" key="3">
    <source>
        <dbReference type="Google" id="ProtNLM"/>
    </source>
</evidence>
<accession>A0ABU7V5X7</accession>
<evidence type="ECO:0000313" key="2">
    <source>
        <dbReference type="Proteomes" id="UP001351900"/>
    </source>
</evidence>
<name>A0ABU7V5X7_9MICO</name>
<dbReference type="InterPro" id="IPR043519">
    <property type="entry name" value="NT_sf"/>
</dbReference>
<keyword evidence="2" id="KW-1185">Reference proteome</keyword>
<dbReference type="SUPFAM" id="SSF81301">
    <property type="entry name" value="Nucleotidyltransferase"/>
    <property type="match status" value="1"/>
</dbReference>